<dbReference type="Proteomes" id="UP000718564">
    <property type="component" value="Unassembled WGS sequence"/>
</dbReference>
<gene>
    <name evidence="1" type="ORF">DP116_18535</name>
</gene>
<proteinExistence type="predicted"/>
<evidence type="ECO:0000313" key="2">
    <source>
        <dbReference type="Proteomes" id="UP000718564"/>
    </source>
</evidence>
<evidence type="ECO:0000313" key="1">
    <source>
        <dbReference type="EMBL" id="NMG21337.1"/>
    </source>
</evidence>
<name>A0ABX1PC34_9CYAN</name>
<protein>
    <submittedName>
        <fullName evidence="1">Uncharacterized protein</fullName>
    </submittedName>
</protein>
<dbReference type="EMBL" id="QMEB01000155">
    <property type="protein sequence ID" value="NMG21337.1"/>
    <property type="molecule type" value="Genomic_DNA"/>
</dbReference>
<organism evidence="1 2">
    <name type="scientific">Brasilonema bromeliae SPC951</name>
    <dbReference type="NCBI Taxonomy" id="385972"/>
    <lineage>
        <taxon>Bacteria</taxon>
        <taxon>Bacillati</taxon>
        <taxon>Cyanobacteriota</taxon>
        <taxon>Cyanophyceae</taxon>
        <taxon>Nostocales</taxon>
        <taxon>Scytonemataceae</taxon>
        <taxon>Brasilonema</taxon>
        <taxon>Bromeliae group (in: Brasilonema)</taxon>
    </lineage>
</organism>
<keyword evidence="2" id="KW-1185">Reference proteome</keyword>
<comment type="caution">
    <text evidence="1">The sequence shown here is derived from an EMBL/GenBank/DDBJ whole genome shotgun (WGS) entry which is preliminary data.</text>
</comment>
<accession>A0ABX1PC34</accession>
<reference evidence="1 2" key="1">
    <citation type="submission" date="2018-06" db="EMBL/GenBank/DDBJ databases">
        <title>Comparative genomics of Brasilonema spp. strains.</title>
        <authorList>
            <person name="Alvarenga D.O."/>
            <person name="Fiore M.F."/>
            <person name="Varani A.M."/>
        </authorList>
    </citation>
    <scope>NUCLEOTIDE SEQUENCE [LARGE SCALE GENOMIC DNA]</scope>
    <source>
        <strain evidence="1 2">SPC951</strain>
    </source>
</reference>
<sequence length="82" mass="9459">MYDAVGQFTSDVTRTHSRFQAPAWECYSRGKPLVVGQEAEPPLLHSLPEIRNETITDLLFFVSNKQKILKYQSVLRFFPRTG</sequence>